<dbReference type="GO" id="GO:0005737">
    <property type="term" value="C:cytoplasm"/>
    <property type="evidence" value="ECO:0007669"/>
    <property type="project" value="TreeGrafter"/>
</dbReference>
<dbReference type="InterPro" id="IPR035874">
    <property type="entry name" value="IDS"/>
</dbReference>
<dbReference type="PANTHER" id="PTHR45953:SF1">
    <property type="entry name" value="IDURONATE 2-SULFATASE"/>
    <property type="match status" value="1"/>
</dbReference>
<evidence type="ECO:0000256" key="7">
    <source>
        <dbReference type="SAM" id="SignalP"/>
    </source>
</evidence>
<feature type="chain" id="PRO_5022760014" evidence="7">
    <location>
        <begin position="29"/>
        <end position="470"/>
    </location>
</feature>
<evidence type="ECO:0000259" key="8">
    <source>
        <dbReference type="Pfam" id="PF00884"/>
    </source>
</evidence>
<evidence type="ECO:0000256" key="2">
    <source>
        <dbReference type="ARBA" id="ARBA00008779"/>
    </source>
</evidence>
<feature type="domain" description="Sulfatase N-terminal" evidence="8">
    <location>
        <begin position="35"/>
        <end position="375"/>
    </location>
</feature>
<evidence type="ECO:0000256" key="1">
    <source>
        <dbReference type="ARBA" id="ARBA00001913"/>
    </source>
</evidence>
<comment type="similarity">
    <text evidence="2">Belongs to the sulfatase family.</text>
</comment>
<keyword evidence="6" id="KW-0106">Calcium</keyword>
<feature type="signal peptide" evidence="7">
    <location>
        <begin position="1"/>
        <end position="28"/>
    </location>
</feature>
<dbReference type="PANTHER" id="PTHR45953">
    <property type="entry name" value="IDURONATE 2-SULFATASE"/>
    <property type="match status" value="1"/>
</dbReference>
<comment type="cofactor">
    <cofactor evidence="1">
        <name>Ca(2+)</name>
        <dbReference type="ChEBI" id="CHEBI:29108"/>
    </cofactor>
</comment>
<keyword evidence="10" id="KW-1185">Reference proteome</keyword>
<sequence length="470" mass="52314" precursor="true">MQRLNRMPCLLLIGLAISWVLTPYPAAASENAKRPNVLFIAIDDLRPELGCYGDTVVKSPNIDKLASQGILFNRAYCQVAVCGASRASMMTGILPTRTRFTEAKSRADQDAPGAKTLAQVFREAGYTSLAHGKIFHQSGDTADRSWSRPVTSPGMSHMIHVDPATVNVPSDRGRGLFYECVDTPDNTYPDGVVAENAIADLRKLKQSGEPFFLACGFIRPHLPFYAPKKYWDLYDESSLPLARNRFRPKDAPKALRGFREYAAYAMGDYQAKSEAFHRKMRHGYFAATSYSDKLAGAVLNELESLGLADNTIVVVWGDHGWHLGEHDFWGKHNTLHNAVRIPLIVKVPGKTSGQQTNSLVAGIDIFPTLCKLAGIEVPQSVQGKSLQTLLKNPEDQINDVIYTRFREADAVVTDRLTYSRFENGEEMLYDLEMDPQENENVANSPEYAQQLRSMQAKLSEQMKLADEASF</sequence>
<organism evidence="9 10">
    <name type="scientific">Rubripirellula obstinata</name>
    <dbReference type="NCBI Taxonomy" id="406547"/>
    <lineage>
        <taxon>Bacteria</taxon>
        <taxon>Pseudomonadati</taxon>
        <taxon>Planctomycetota</taxon>
        <taxon>Planctomycetia</taxon>
        <taxon>Pirellulales</taxon>
        <taxon>Pirellulaceae</taxon>
        <taxon>Rubripirellula</taxon>
    </lineage>
</organism>
<evidence type="ECO:0000313" key="10">
    <source>
        <dbReference type="Proteomes" id="UP000322699"/>
    </source>
</evidence>
<dbReference type="EMBL" id="VRLW01000001">
    <property type="protein sequence ID" value="KAA1259073.1"/>
    <property type="molecule type" value="Genomic_DNA"/>
</dbReference>
<dbReference type="GO" id="GO:0004065">
    <property type="term" value="F:arylsulfatase activity"/>
    <property type="evidence" value="ECO:0007669"/>
    <property type="project" value="UniProtKB-EC"/>
</dbReference>
<dbReference type="Pfam" id="PF00884">
    <property type="entry name" value="Sulfatase"/>
    <property type="match status" value="1"/>
</dbReference>
<dbReference type="InterPro" id="IPR017850">
    <property type="entry name" value="Alkaline_phosphatase_core_sf"/>
</dbReference>
<dbReference type="Gene3D" id="3.40.720.10">
    <property type="entry name" value="Alkaline Phosphatase, subunit A"/>
    <property type="match status" value="1"/>
</dbReference>
<evidence type="ECO:0000256" key="3">
    <source>
        <dbReference type="ARBA" id="ARBA00022723"/>
    </source>
</evidence>
<dbReference type="AlphaFoldDB" id="A0A5B1CHV2"/>
<evidence type="ECO:0000256" key="4">
    <source>
        <dbReference type="ARBA" id="ARBA00022729"/>
    </source>
</evidence>
<keyword evidence="5 9" id="KW-0378">Hydrolase</keyword>
<proteinExistence type="inferred from homology"/>
<evidence type="ECO:0000256" key="6">
    <source>
        <dbReference type="ARBA" id="ARBA00022837"/>
    </source>
</evidence>
<evidence type="ECO:0000313" key="9">
    <source>
        <dbReference type="EMBL" id="KAA1259073.1"/>
    </source>
</evidence>
<dbReference type="EC" id="3.1.6.1" evidence="9"/>
<dbReference type="RefSeq" id="WP_068262083.1">
    <property type="nucleotide sequence ID" value="NZ_LWSK01000032.1"/>
</dbReference>
<keyword evidence="3" id="KW-0479">Metal-binding</keyword>
<dbReference type="SUPFAM" id="SSF53649">
    <property type="entry name" value="Alkaline phosphatase-like"/>
    <property type="match status" value="1"/>
</dbReference>
<protein>
    <submittedName>
        <fullName evidence="9">Arylsulfatase</fullName>
        <ecNumber evidence="9">3.1.6.1</ecNumber>
    </submittedName>
</protein>
<dbReference type="InterPro" id="IPR000917">
    <property type="entry name" value="Sulfatase_N"/>
</dbReference>
<evidence type="ECO:0000256" key="5">
    <source>
        <dbReference type="ARBA" id="ARBA00022801"/>
    </source>
</evidence>
<dbReference type="Proteomes" id="UP000322699">
    <property type="component" value="Unassembled WGS sequence"/>
</dbReference>
<gene>
    <name evidence="9" type="ORF">LF1_15990</name>
</gene>
<dbReference type="CDD" id="cd16030">
    <property type="entry name" value="iduronate-2-sulfatase"/>
    <property type="match status" value="1"/>
</dbReference>
<accession>A0A5B1CHV2</accession>
<name>A0A5B1CHV2_9BACT</name>
<comment type="caution">
    <text evidence="9">The sequence shown here is derived from an EMBL/GenBank/DDBJ whole genome shotgun (WGS) entry which is preliminary data.</text>
</comment>
<dbReference type="GO" id="GO:0004423">
    <property type="term" value="F:iduronate-2-sulfatase activity"/>
    <property type="evidence" value="ECO:0007669"/>
    <property type="project" value="InterPro"/>
</dbReference>
<reference evidence="9 10" key="1">
    <citation type="submission" date="2019-08" db="EMBL/GenBank/DDBJ databases">
        <title>Deep-cultivation of Planctomycetes and their phenomic and genomic characterization uncovers novel biology.</title>
        <authorList>
            <person name="Wiegand S."/>
            <person name="Jogler M."/>
            <person name="Boedeker C."/>
            <person name="Pinto D."/>
            <person name="Vollmers J."/>
            <person name="Rivas-Marin E."/>
            <person name="Kohn T."/>
            <person name="Peeters S.H."/>
            <person name="Heuer A."/>
            <person name="Rast P."/>
            <person name="Oberbeckmann S."/>
            <person name="Bunk B."/>
            <person name="Jeske O."/>
            <person name="Meyerdierks A."/>
            <person name="Storesund J.E."/>
            <person name="Kallscheuer N."/>
            <person name="Luecker S."/>
            <person name="Lage O.M."/>
            <person name="Pohl T."/>
            <person name="Merkel B.J."/>
            <person name="Hornburger P."/>
            <person name="Mueller R.-W."/>
            <person name="Bruemmer F."/>
            <person name="Labrenz M."/>
            <person name="Spormann A.M."/>
            <person name="Op Den Camp H."/>
            <person name="Overmann J."/>
            <person name="Amann R."/>
            <person name="Jetten M.S.M."/>
            <person name="Mascher T."/>
            <person name="Medema M.H."/>
            <person name="Devos D.P."/>
            <person name="Kaster A.-K."/>
            <person name="Ovreas L."/>
            <person name="Rohde M."/>
            <person name="Galperin M.Y."/>
            <person name="Jogler C."/>
        </authorList>
    </citation>
    <scope>NUCLEOTIDE SEQUENCE [LARGE SCALE GENOMIC DNA]</scope>
    <source>
        <strain evidence="9 10">LF1</strain>
    </source>
</reference>
<keyword evidence="4 7" id="KW-0732">Signal</keyword>
<dbReference type="GO" id="GO:0046872">
    <property type="term" value="F:metal ion binding"/>
    <property type="evidence" value="ECO:0007669"/>
    <property type="project" value="UniProtKB-KW"/>
</dbReference>